<comment type="catalytic activity">
    <reaction evidence="9">
        <text>L-aspartate + H(+) = beta-alanine + CO2</text>
        <dbReference type="Rhea" id="RHEA:19497"/>
        <dbReference type="ChEBI" id="CHEBI:15378"/>
        <dbReference type="ChEBI" id="CHEBI:16526"/>
        <dbReference type="ChEBI" id="CHEBI:29991"/>
        <dbReference type="ChEBI" id="CHEBI:57966"/>
        <dbReference type="EC" id="4.1.1.11"/>
    </reaction>
</comment>
<dbReference type="InterPro" id="IPR003190">
    <property type="entry name" value="Asp_decarbox"/>
</dbReference>
<keyword evidence="7 9" id="KW-0704">Schiff base</keyword>
<feature type="modified residue" description="Pyruvic acid (Ser)" evidence="9 12">
    <location>
        <position position="26"/>
    </location>
</feature>
<dbReference type="Pfam" id="PF02261">
    <property type="entry name" value="Asp_decarbox"/>
    <property type="match status" value="1"/>
</dbReference>
<dbReference type="Gene3D" id="2.40.40.20">
    <property type="match status" value="1"/>
</dbReference>
<keyword evidence="2 9" id="KW-0566">Pantothenate biosynthesis</keyword>
<keyword evidence="15" id="KW-1185">Reference proteome</keyword>
<accession>U5DGB3</accession>
<dbReference type="InterPro" id="IPR009010">
    <property type="entry name" value="Asp_de-COase-like_dom_sf"/>
</dbReference>
<evidence type="ECO:0000256" key="6">
    <source>
        <dbReference type="ARBA" id="ARBA00023239"/>
    </source>
</evidence>
<evidence type="ECO:0000256" key="8">
    <source>
        <dbReference type="ARBA" id="ARBA00023317"/>
    </source>
</evidence>
<evidence type="ECO:0000256" key="5">
    <source>
        <dbReference type="ARBA" id="ARBA00023145"/>
    </source>
</evidence>
<keyword evidence="4 9" id="KW-0068">Autocatalytic cleavage</keyword>
<proteinExistence type="inferred from homology"/>
<dbReference type="HAMAP" id="MF_00446">
    <property type="entry name" value="PanD"/>
    <property type="match status" value="1"/>
</dbReference>
<evidence type="ECO:0000313" key="15">
    <source>
        <dbReference type="Proteomes" id="UP000016960"/>
    </source>
</evidence>
<dbReference type="OrthoDB" id="9803983at2"/>
<dbReference type="GO" id="GO:0015940">
    <property type="term" value="P:pantothenate biosynthetic process"/>
    <property type="evidence" value="ECO:0007669"/>
    <property type="project" value="UniProtKB-UniRule"/>
</dbReference>
<dbReference type="eggNOG" id="COG0853">
    <property type="taxonomic scope" value="Bacteria"/>
</dbReference>
<evidence type="ECO:0000256" key="9">
    <source>
        <dbReference type="HAMAP-Rule" id="MF_00446"/>
    </source>
</evidence>
<feature type="active site" description="Schiff-base intermediate with substrate; via pyruvic acid" evidence="9 10">
    <location>
        <position position="26"/>
    </location>
</feature>
<gene>
    <name evidence="9" type="primary">panD</name>
    <name evidence="14" type="ORF">KR51_00032650</name>
</gene>
<dbReference type="PANTHER" id="PTHR21012:SF0">
    <property type="entry name" value="ASPARTATE 1-DECARBOXYLASE"/>
    <property type="match status" value="1"/>
</dbReference>
<evidence type="ECO:0000256" key="4">
    <source>
        <dbReference type="ARBA" id="ARBA00022813"/>
    </source>
</evidence>
<dbReference type="CDD" id="cd06919">
    <property type="entry name" value="Asp_decarbox"/>
    <property type="match status" value="1"/>
</dbReference>
<evidence type="ECO:0000256" key="3">
    <source>
        <dbReference type="ARBA" id="ARBA00022793"/>
    </source>
</evidence>
<comment type="cofactor">
    <cofactor evidence="9 10">
        <name>pyruvate</name>
        <dbReference type="ChEBI" id="CHEBI:15361"/>
    </cofactor>
    <text evidence="9 10">Binds 1 pyruvoyl group covalently per subunit.</text>
</comment>
<comment type="PTM">
    <text evidence="9 12">Is synthesized initially as an inactive proenzyme, which is activated by self-cleavage at a specific serine bond to produce a beta-subunit with a hydroxyl group at its C-terminus and an alpha-subunit with a pyruvoyl group at its N-terminus.</text>
</comment>
<dbReference type="RefSeq" id="WP_022608869.1">
    <property type="nucleotide sequence ID" value="NZ_ASSJ01000079.1"/>
</dbReference>
<comment type="subunit">
    <text evidence="9">Heterooctamer of four alpha and four beta subunits.</text>
</comment>
<dbReference type="GO" id="GO:0005829">
    <property type="term" value="C:cytosol"/>
    <property type="evidence" value="ECO:0007669"/>
    <property type="project" value="TreeGrafter"/>
</dbReference>
<comment type="function">
    <text evidence="9">Catalyzes the pyruvoyl-dependent decarboxylation of aspartate to produce beta-alanine.</text>
</comment>
<dbReference type="AlphaFoldDB" id="U5DGB3"/>
<comment type="pathway">
    <text evidence="9">Cofactor biosynthesis; (R)-pantothenate biosynthesis; beta-alanine from L-aspartate: step 1/1.</text>
</comment>
<evidence type="ECO:0000256" key="11">
    <source>
        <dbReference type="PIRSR" id="PIRSR006246-2"/>
    </source>
</evidence>
<keyword evidence="5 9" id="KW-0865">Zymogen</keyword>
<dbReference type="GO" id="GO:0006523">
    <property type="term" value="P:alanine biosynthetic process"/>
    <property type="evidence" value="ECO:0007669"/>
    <property type="project" value="InterPro"/>
</dbReference>
<dbReference type="PATRIC" id="fig|582515.4.peg.3666"/>
<evidence type="ECO:0000256" key="10">
    <source>
        <dbReference type="PIRSR" id="PIRSR006246-1"/>
    </source>
</evidence>
<reference evidence="14 15" key="1">
    <citation type="submission" date="2013-05" db="EMBL/GenBank/DDBJ databases">
        <title>Draft genome sequence of Rubidibacter lacunae KORDI 51-2.</title>
        <authorList>
            <person name="Choi D.H."/>
            <person name="Noh J.H."/>
            <person name="Kwon K.-K."/>
            <person name="Lee J.-H."/>
            <person name="Ryu J.-Y."/>
        </authorList>
    </citation>
    <scope>NUCLEOTIDE SEQUENCE [LARGE SCALE GENOMIC DNA]</scope>
    <source>
        <strain evidence="14 15">KORDI 51-2</strain>
    </source>
</reference>
<keyword evidence="3 9" id="KW-0210">Decarboxylase</keyword>
<sequence>MVMRSFLLGKIHNCTLTGTHLEYDGSISIDRALLDAAGIAPYERVQVVNISTGARLETYAIAAPARSGRVELNGAAARLGATGDRAIVMSYGWLNAGEADNHAARVVCVDEQNRPASQLQATVDCP</sequence>
<dbReference type="PANTHER" id="PTHR21012">
    <property type="entry name" value="ASPARTATE 1-DECARBOXYLASE"/>
    <property type="match status" value="1"/>
</dbReference>
<dbReference type="FunCoup" id="U5DGB3">
    <property type="interactions" value="203"/>
</dbReference>
<dbReference type="NCBIfam" id="TIGR00223">
    <property type="entry name" value="panD"/>
    <property type="match status" value="1"/>
</dbReference>
<dbReference type="EMBL" id="ASSJ01000079">
    <property type="protein sequence ID" value="ERN40317.1"/>
    <property type="molecule type" value="Genomic_DNA"/>
</dbReference>
<protein>
    <recommendedName>
        <fullName evidence="9">Aspartate 1-decarboxylase</fullName>
        <ecNumber evidence="9">4.1.1.11</ecNumber>
    </recommendedName>
    <alternativeName>
        <fullName evidence="9">Aspartate alpha-decarboxylase</fullName>
    </alternativeName>
    <component>
        <recommendedName>
            <fullName evidence="9">Aspartate 1-decarboxylase beta chain</fullName>
        </recommendedName>
    </component>
    <component>
        <recommendedName>
            <fullName evidence="9">Aspartate 1-decarboxylase alpha chain</fullName>
        </recommendedName>
    </component>
</protein>
<keyword evidence="6 9" id="KW-0456">Lyase</keyword>
<dbReference type="GO" id="GO:0004068">
    <property type="term" value="F:aspartate 1-decarboxylase activity"/>
    <property type="evidence" value="ECO:0007669"/>
    <property type="project" value="UniProtKB-UniRule"/>
</dbReference>
<organism evidence="14 15">
    <name type="scientific">Rubidibacter lacunae KORDI 51-2</name>
    <dbReference type="NCBI Taxonomy" id="582515"/>
    <lineage>
        <taxon>Bacteria</taxon>
        <taxon>Bacillati</taxon>
        <taxon>Cyanobacteriota</taxon>
        <taxon>Cyanophyceae</taxon>
        <taxon>Oscillatoriophycideae</taxon>
        <taxon>Chroococcales</taxon>
        <taxon>Aphanothecaceae</taxon>
        <taxon>Rubidibacter</taxon>
    </lineage>
</organism>
<evidence type="ECO:0000256" key="12">
    <source>
        <dbReference type="PIRSR" id="PIRSR006246-3"/>
    </source>
</evidence>
<dbReference type="STRING" id="582515.KR51_00032650"/>
<evidence type="ECO:0000256" key="2">
    <source>
        <dbReference type="ARBA" id="ARBA00022655"/>
    </source>
</evidence>
<name>U5DGB3_9CHRO</name>
<comment type="subcellular location">
    <subcellularLocation>
        <location evidence="9">Cytoplasm</location>
    </subcellularLocation>
</comment>
<dbReference type="EC" id="4.1.1.11" evidence="9"/>
<evidence type="ECO:0000256" key="13">
    <source>
        <dbReference type="PIRSR" id="PIRSR006246-5"/>
    </source>
</evidence>
<comment type="caution">
    <text evidence="14">The sequence shown here is derived from an EMBL/GenBank/DDBJ whole genome shotgun (WGS) entry which is preliminary data.</text>
</comment>
<comment type="similarity">
    <text evidence="9">Belongs to the PanD family.</text>
</comment>
<keyword evidence="1 9" id="KW-0963">Cytoplasm</keyword>
<evidence type="ECO:0000256" key="7">
    <source>
        <dbReference type="ARBA" id="ARBA00023270"/>
    </source>
</evidence>
<dbReference type="PIRSF" id="PIRSF006246">
    <property type="entry name" value="Asp_decarbox"/>
    <property type="match status" value="1"/>
</dbReference>
<keyword evidence="8 9" id="KW-0670">Pyruvate</keyword>
<dbReference type="InParanoid" id="U5DGB3"/>
<feature type="binding site" evidence="9 11">
    <location>
        <position position="58"/>
    </location>
    <ligand>
        <name>substrate</name>
    </ligand>
</feature>
<feature type="chain" id="PRO_5013999353" description="Aspartate 1-decarboxylase beta chain" evidence="9 13">
    <location>
        <begin position="1"/>
        <end position="25"/>
    </location>
</feature>
<dbReference type="UniPathway" id="UPA00028">
    <property type="reaction ID" value="UER00002"/>
</dbReference>
<dbReference type="Proteomes" id="UP000016960">
    <property type="component" value="Unassembled WGS sequence"/>
</dbReference>
<feature type="active site" description="Proton donor" evidence="9 10">
    <location>
        <position position="59"/>
    </location>
</feature>
<feature type="binding site" evidence="9 11">
    <location>
        <begin position="74"/>
        <end position="76"/>
    </location>
    <ligand>
        <name>substrate</name>
    </ligand>
</feature>
<evidence type="ECO:0000256" key="1">
    <source>
        <dbReference type="ARBA" id="ARBA00022490"/>
    </source>
</evidence>
<feature type="chain" id="PRO_5013999355" description="Aspartate 1-decarboxylase alpha chain" evidence="9 13">
    <location>
        <begin position="26"/>
        <end position="126"/>
    </location>
</feature>
<dbReference type="SUPFAM" id="SSF50692">
    <property type="entry name" value="ADC-like"/>
    <property type="match status" value="1"/>
</dbReference>
<evidence type="ECO:0000313" key="14">
    <source>
        <dbReference type="EMBL" id="ERN40317.1"/>
    </source>
</evidence>